<dbReference type="KEGG" id="mste:MSTE_01378"/>
<organism evidence="2 3">
    <name type="scientific">[Mycobacterium] stephanolepidis</name>
    <dbReference type="NCBI Taxonomy" id="1520670"/>
    <lineage>
        <taxon>Bacteria</taxon>
        <taxon>Bacillati</taxon>
        <taxon>Actinomycetota</taxon>
        <taxon>Actinomycetes</taxon>
        <taxon>Mycobacteriales</taxon>
        <taxon>Mycobacteriaceae</taxon>
        <taxon>Mycobacteroides</taxon>
    </lineage>
</organism>
<accession>A0A1Z4EUS9</accession>
<proteinExistence type="predicted"/>
<dbReference type="Proteomes" id="UP000217954">
    <property type="component" value="Chromosome"/>
</dbReference>
<feature type="region of interest" description="Disordered" evidence="1">
    <location>
        <begin position="245"/>
        <end position="277"/>
    </location>
</feature>
<dbReference type="InterPro" id="IPR046828">
    <property type="entry name" value="RepSA"/>
</dbReference>
<dbReference type="OrthoDB" id="3203793at2"/>
<dbReference type="AlphaFoldDB" id="A0A1Z4EUS9"/>
<evidence type="ECO:0000256" key="1">
    <source>
        <dbReference type="SAM" id="MobiDB-lite"/>
    </source>
</evidence>
<protein>
    <submittedName>
        <fullName evidence="2">Putative plasmid replication initiator protein</fullName>
    </submittedName>
</protein>
<reference evidence="3" key="1">
    <citation type="journal article" date="2017" name="Genome Announc.">
        <title>Complete Genome Sequence of Mycobacterium stephanolepidis.</title>
        <authorList>
            <person name="Fukano H."/>
            <person name="Yoshida M."/>
            <person name="Katayama Y."/>
            <person name="Omatsu T."/>
            <person name="Mizutani T."/>
            <person name="Kurata O."/>
            <person name="Wada S."/>
            <person name="Hoshino Y."/>
        </authorList>
    </citation>
    <scope>NUCLEOTIDE SEQUENCE [LARGE SCALE GENOMIC DNA]</scope>
    <source>
        <strain evidence="3">NJB0901</strain>
    </source>
</reference>
<feature type="region of interest" description="Disordered" evidence="1">
    <location>
        <begin position="301"/>
        <end position="358"/>
    </location>
</feature>
<evidence type="ECO:0000313" key="3">
    <source>
        <dbReference type="Proteomes" id="UP000217954"/>
    </source>
</evidence>
<feature type="compositionally biased region" description="Polar residues" evidence="1">
    <location>
        <begin position="315"/>
        <end position="324"/>
    </location>
</feature>
<keyword evidence="3" id="KW-1185">Reference proteome</keyword>
<dbReference type="RefSeq" id="WP_096499966.1">
    <property type="nucleotide sequence ID" value="NZ_AP018165.1"/>
</dbReference>
<gene>
    <name evidence="2" type="ORF">MSTE_01378</name>
</gene>
<dbReference type="EMBL" id="AP018165">
    <property type="protein sequence ID" value="BAX96707.1"/>
    <property type="molecule type" value="Genomic_DNA"/>
</dbReference>
<sequence length="536" mass="58721">MRSTHGAGSPAIILPGIPATCDPSRVVTQMVRRASSIGFDAWWRRAQSVGFCAHPIQLVGTNEFGRETVVWVRCNNRRASVCPSCSDLYARDTWQLVAAGTSGGRHHIPASVAAHPQVFATLTAPSFGAVHTNSGTMCRDHRRIGEFRRCAHRQPLWCNENHGHNDVLAGQPLCRECYDYTGHVLFTWHLPELWRRFTITLRRAVDMKLKSIGIEPKSVRFSFVKVVEMQARAIPHIHALIRLDPADPNTTASSERTNHGPAATRGGGERRHESDPVWQSPISAAELATLTQQAARSVQLHVLDPSTNKREGSESLDTAASESVTVRFGTQIDTQPLVSETRVPQPDSSDSGAPAGRLSPRRVAGYLAKYVTKSLADFGISARRLSAEAIAELEVTEHVRSILTTISALAEVARQGLGALTGIGRWLHTLGYRGHITTKSHRYSTTMGALRAIRATWTRQQTAKHSVSQDNPDSRELDALADGDEVWWQFHRAGHATPGDRTLVVSAALRHIDSRRIGLAESRALRDKQAPGAGDG</sequence>
<dbReference type="Pfam" id="PF20199">
    <property type="entry name" value="RepSA"/>
    <property type="match status" value="1"/>
</dbReference>
<evidence type="ECO:0000313" key="2">
    <source>
        <dbReference type="EMBL" id="BAX96707.1"/>
    </source>
</evidence>
<reference evidence="2 3" key="2">
    <citation type="journal article" date="2017" name="Int. J. Syst. Evol. Microbiol.">
        <title>Mycobacterium stephanolepidis sp. nov., a rapidly growing species related to Mycobacterium chelonae, isolated from marine teleost fish, Stephanolepis cirrhifer.</title>
        <authorList>
            <person name="Fukano H."/>
            <person name="Wada S."/>
            <person name="Kurata O."/>
            <person name="Katayama K."/>
            <person name="Fujiwara N."/>
            <person name="Hoshino Y."/>
        </authorList>
    </citation>
    <scope>NUCLEOTIDE SEQUENCE [LARGE SCALE GENOMIC DNA]</scope>
    <source>
        <strain evidence="2 3">NJB0901</strain>
    </source>
</reference>
<name>A0A1Z4EUS9_9MYCO</name>